<dbReference type="AlphaFoldDB" id="A0A1Q6DSA2"/>
<evidence type="ECO:0000313" key="16">
    <source>
        <dbReference type="Proteomes" id="UP000185744"/>
    </source>
</evidence>
<dbReference type="SUPFAM" id="SSF47807">
    <property type="entry name" value="5' to 3' exonuclease, C-terminal subdomain"/>
    <property type="match status" value="1"/>
</dbReference>
<evidence type="ECO:0000313" key="15">
    <source>
        <dbReference type="EMBL" id="OKY77211.1"/>
    </source>
</evidence>
<comment type="cofactor">
    <cofactor evidence="12">
        <name>Mg(2+)</name>
        <dbReference type="ChEBI" id="CHEBI:18420"/>
    </cofactor>
    <text evidence="12">Binds 2 magnesium ions per subunit. They probably participate in the reaction catalyzed by the enzyme. May bind an additional third magnesium ion after substrate binding.</text>
</comment>
<evidence type="ECO:0000256" key="9">
    <source>
        <dbReference type="ARBA" id="ARBA00023204"/>
    </source>
</evidence>
<dbReference type="InterPro" id="IPR019973">
    <property type="entry name" value="Flap_endonuc_arc"/>
</dbReference>
<keyword evidence="6 12" id="KW-0378">Hydrolase</keyword>
<dbReference type="FunCoup" id="A0A1Q6DSA2">
    <property type="interactions" value="145"/>
</dbReference>
<dbReference type="STRING" id="1903181.BTN85_1859"/>
<dbReference type="SMART" id="SM00279">
    <property type="entry name" value="HhH2"/>
    <property type="match status" value="1"/>
</dbReference>
<dbReference type="CDD" id="cd09867">
    <property type="entry name" value="PIN_FEN1"/>
    <property type="match status" value="1"/>
</dbReference>
<dbReference type="Pfam" id="PF00867">
    <property type="entry name" value="XPG_I"/>
    <property type="match status" value="1"/>
</dbReference>
<dbReference type="InterPro" id="IPR008918">
    <property type="entry name" value="HhH2"/>
</dbReference>
<dbReference type="EC" id="3.1.-.-" evidence="12"/>
<protein>
    <recommendedName>
        <fullName evidence="12">Flap endonuclease 1</fullName>
        <shortName evidence="12">FEN-1</shortName>
        <ecNumber evidence="12">3.1.-.-</ecNumber>
    </recommendedName>
    <alternativeName>
        <fullName evidence="12">Flap structure-specific endonuclease 1</fullName>
    </alternativeName>
</protein>
<comment type="subunit">
    <text evidence="11 12">Interacts with PCNA. PCNA stimulates the nuclease activity without altering cleavage specificity.</text>
</comment>
<accession>A0A1Q6DSA2</accession>
<evidence type="ECO:0000256" key="10">
    <source>
        <dbReference type="ARBA" id="ARBA00024702"/>
    </source>
</evidence>
<dbReference type="Proteomes" id="UP000185744">
    <property type="component" value="Unassembled WGS sequence"/>
</dbReference>
<dbReference type="EMBL" id="MSDW01000002">
    <property type="protein sequence ID" value="OKY77211.1"/>
    <property type="molecule type" value="Genomic_DNA"/>
</dbReference>
<evidence type="ECO:0000259" key="14">
    <source>
        <dbReference type="SMART" id="SM00485"/>
    </source>
</evidence>
<dbReference type="InterPro" id="IPR006084">
    <property type="entry name" value="XPG/Rad2"/>
</dbReference>
<comment type="function">
    <text evidence="12">Structure-specific nuclease with 5'-flap endonuclease and 5'-3' exonuclease activities involved in DNA replication and repair. During DNA replication, cleaves the 5'-overhanging flap structure that is generated by displacement synthesis when DNA polymerase encounters the 5'-end of a downstream Okazaki fragment. Binds the unpaired 3'-DNA end and kinks the DNA to facilitate 5' cleavage specificity. Cleaves one nucleotide into the double-stranded DNA from the junction in flap DNA, leaving a nick for ligation. Also involved in the base excision repair (BER) pathway. Acts as a genome stabilization factor that prevents flaps from equilibrating into structurs that lead to duplications and deletions. Also possesses 5'-3' exonuclease activity on nicked or gapped double-stranded DNA.</text>
</comment>
<dbReference type="PROSITE" id="PS00841">
    <property type="entry name" value="XPG_1"/>
    <property type="match status" value="1"/>
</dbReference>
<organism evidence="15 16">
    <name type="scientific">Methanohalarchaeum thermophilum</name>
    <dbReference type="NCBI Taxonomy" id="1903181"/>
    <lineage>
        <taxon>Archaea</taxon>
        <taxon>Methanobacteriati</taxon>
        <taxon>Methanobacteriota</taxon>
        <taxon>Methanonatronarchaeia</taxon>
        <taxon>Methanonatronarchaeales</taxon>
        <taxon>Methanonatronarchaeaceae</taxon>
        <taxon>Candidatus Methanohalarchaeum</taxon>
    </lineage>
</organism>
<dbReference type="GO" id="GO:0003677">
    <property type="term" value="F:DNA binding"/>
    <property type="evidence" value="ECO:0007669"/>
    <property type="project" value="UniProtKB-UniRule"/>
</dbReference>
<dbReference type="InterPro" id="IPR006085">
    <property type="entry name" value="XPG_DNA_repair_N"/>
</dbReference>
<dbReference type="PANTHER" id="PTHR11081">
    <property type="entry name" value="FLAP ENDONUCLEASE FAMILY MEMBER"/>
    <property type="match status" value="1"/>
</dbReference>
<dbReference type="GO" id="GO:0017108">
    <property type="term" value="F:5'-flap endonuclease activity"/>
    <property type="evidence" value="ECO:0007669"/>
    <property type="project" value="UniProtKB-UniRule"/>
</dbReference>
<evidence type="ECO:0000256" key="11">
    <source>
        <dbReference type="ARBA" id="ARBA00065981"/>
    </source>
</evidence>
<keyword evidence="8 12" id="KW-0460">Magnesium</keyword>
<keyword evidence="3 12" id="KW-0479">Metal-binding</keyword>
<feature type="binding site" evidence="12">
    <location>
        <position position="154"/>
    </location>
    <ligand>
        <name>Mg(2+)</name>
        <dbReference type="ChEBI" id="CHEBI:18420"/>
        <label>1</label>
    </ligand>
</feature>
<dbReference type="Gene3D" id="1.10.150.20">
    <property type="entry name" value="5' to 3' exonuclease, C-terminal subdomain"/>
    <property type="match status" value="1"/>
</dbReference>
<evidence type="ECO:0000256" key="5">
    <source>
        <dbReference type="ARBA" id="ARBA00022763"/>
    </source>
</evidence>
<keyword evidence="4 12" id="KW-0255">Endonuclease</keyword>
<evidence type="ECO:0000256" key="12">
    <source>
        <dbReference type="HAMAP-Rule" id="MF_00614"/>
    </source>
</evidence>
<comment type="caution">
    <text evidence="15">The sequence shown here is derived from an EMBL/GenBank/DDBJ whole genome shotgun (WGS) entry which is preliminary data.</text>
</comment>
<dbReference type="InterPro" id="IPR019974">
    <property type="entry name" value="XPG_CS"/>
</dbReference>
<feature type="domain" description="XPG-I" evidence="13">
    <location>
        <begin position="140"/>
        <end position="221"/>
    </location>
</feature>
<gene>
    <name evidence="12" type="primary">fen</name>
    <name evidence="15" type="ORF">BTN85_1859</name>
</gene>
<dbReference type="Gene3D" id="3.40.50.1010">
    <property type="entry name" value="5'-nuclease"/>
    <property type="match status" value="1"/>
</dbReference>
<dbReference type="InParanoid" id="A0A1Q6DSA2"/>
<dbReference type="Pfam" id="PF00752">
    <property type="entry name" value="XPG_N"/>
    <property type="match status" value="1"/>
</dbReference>
<evidence type="ECO:0000256" key="7">
    <source>
        <dbReference type="ARBA" id="ARBA00022839"/>
    </source>
</evidence>
<dbReference type="InterPro" id="IPR036279">
    <property type="entry name" value="5-3_exonuclease_C_sf"/>
</dbReference>
<name>A0A1Q6DSA2_METT1</name>
<feature type="binding site" evidence="12">
    <location>
        <position position="173"/>
    </location>
    <ligand>
        <name>Mg(2+)</name>
        <dbReference type="ChEBI" id="CHEBI:18420"/>
        <label>2</label>
    </ligand>
</feature>
<keyword evidence="5 12" id="KW-0227">DNA damage</keyword>
<feature type="binding site" evidence="12">
    <location>
        <position position="152"/>
    </location>
    <ligand>
        <name>Mg(2+)</name>
        <dbReference type="ChEBI" id="CHEBI:18420"/>
        <label>1</label>
    </ligand>
</feature>
<dbReference type="CDD" id="cd09903">
    <property type="entry name" value="H3TH_FEN1-Arc"/>
    <property type="match status" value="1"/>
</dbReference>
<evidence type="ECO:0000256" key="2">
    <source>
        <dbReference type="ARBA" id="ARBA00022722"/>
    </source>
</evidence>
<dbReference type="InterPro" id="IPR029060">
    <property type="entry name" value="PIN-like_dom_sf"/>
</dbReference>
<feature type="binding site" evidence="12">
    <location>
        <position position="175"/>
    </location>
    <ligand>
        <name>Mg(2+)</name>
        <dbReference type="ChEBI" id="CHEBI:18420"/>
        <label>2</label>
    </ligand>
</feature>
<dbReference type="GO" id="GO:0006281">
    <property type="term" value="P:DNA repair"/>
    <property type="evidence" value="ECO:0007669"/>
    <property type="project" value="UniProtKB-UniRule"/>
</dbReference>
<keyword evidence="2 12" id="KW-0540">Nuclease</keyword>
<keyword evidence="1 12" id="KW-0235">DNA replication</keyword>
<feature type="domain" description="XPG N-terminal" evidence="14">
    <location>
        <begin position="1"/>
        <end position="101"/>
    </location>
</feature>
<feature type="binding site" evidence="12">
    <location>
        <position position="27"/>
    </location>
    <ligand>
        <name>Mg(2+)</name>
        <dbReference type="ChEBI" id="CHEBI:18420"/>
        <label>1</label>
    </ligand>
</feature>
<comment type="similarity">
    <text evidence="12">Belongs to the XPG/RAD2 endonuclease family. FEN1 subfamily.</text>
</comment>
<evidence type="ECO:0000256" key="6">
    <source>
        <dbReference type="ARBA" id="ARBA00022801"/>
    </source>
</evidence>
<evidence type="ECO:0000256" key="3">
    <source>
        <dbReference type="ARBA" id="ARBA00022723"/>
    </source>
</evidence>
<feature type="binding site" evidence="12">
    <location>
        <position position="236"/>
    </location>
    <ligand>
        <name>Mg(2+)</name>
        <dbReference type="ChEBI" id="CHEBI:18420"/>
        <label>2</label>
    </ligand>
</feature>
<dbReference type="FunFam" id="1.10.150.20:FF:000087">
    <property type="entry name" value="Flap endonuclease 1"/>
    <property type="match status" value="1"/>
</dbReference>
<comment type="function">
    <text evidence="10">Structure-specific nuclease with 5'-flap endonuclease and 5'-3' exonuclease activities involved in DNA replication and repair. During DNA replication, cleaves the 5'-overhanging flap structure that is generated by displacement synthesis when DNA polymerase encounters the 5'-end of a downstream Okazaki fragment. Binds the unpaired 3'-DNA end and kinks the DNA to facilitate 5' cleavage specificity. Cleaves one nucleotide into the double-stranded DNA from the junction in flap DNA, leaving a nick for ligation. Also involved in the base excision repair (BER) pathway. Acts as a genome stabilization factor that prevents flaps from equilibrating into structures that lead to duplications and deletions. Also possesses 5'-3' exonuclease activity on nicked or gapped double-stranded DNA.</text>
</comment>
<dbReference type="PRINTS" id="PR00853">
    <property type="entry name" value="XPGRADSUPER"/>
</dbReference>
<dbReference type="InterPro" id="IPR006086">
    <property type="entry name" value="XPG-I_dom"/>
</dbReference>
<comment type="caution">
    <text evidence="12">Lacks conserved residue(s) required for the propagation of feature annotation.</text>
</comment>
<dbReference type="HAMAP" id="MF_00614">
    <property type="entry name" value="Fen"/>
    <property type="match status" value="1"/>
</dbReference>
<dbReference type="SMART" id="SM00485">
    <property type="entry name" value="XPGN"/>
    <property type="match status" value="1"/>
</dbReference>
<keyword evidence="7 12" id="KW-0269">Exonuclease</keyword>
<dbReference type="NCBIfam" id="TIGR03674">
    <property type="entry name" value="fen_arch"/>
    <property type="match status" value="1"/>
</dbReference>
<sequence>MGVELSGILDKKEIQFNLLYDKEIAIDAYNSLYQFLSIIRQPNGKPLQDSDGNTTSHLSGLFYRTINLIEKGIKPIYVFDGEPPSLKKETIKERRKNREESRKEWKKAIKEGKKEKAFKKATMSSKLTKEMVEESKDLLDHMGVPVVNAPSEGEAQAAHMVKKGDAWSVGSQDFDSLLFGSPYLIKNLTITGKRKLPNKDEYIKINLEEISLKENLERLGISREDLIDIAILIGTDYNEGIKGIGPKKALNIIKKHEDIFSVVENEEYEIEGLKEIRELFLSPKVTDEYKLKWGELNKSKIKQFLCNRRDFSEDRVKKASDRLDSGLDEIKSQSTLDSF</sequence>
<dbReference type="FunFam" id="3.40.50.1010:FF:000016">
    <property type="entry name" value="Flap endonuclease 1"/>
    <property type="match status" value="1"/>
</dbReference>
<evidence type="ECO:0000256" key="1">
    <source>
        <dbReference type="ARBA" id="ARBA00022705"/>
    </source>
</evidence>
<evidence type="ECO:0000256" key="4">
    <source>
        <dbReference type="ARBA" id="ARBA00022759"/>
    </source>
</evidence>
<dbReference type="SMART" id="SM00484">
    <property type="entry name" value="XPGI"/>
    <property type="match status" value="1"/>
</dbReference>
<dbReference type="GO" id="GO:0008409">
    <property type="term" value="F:5'-3' exonuclease activity"/>
    <property type="evidence" value="ECO:0007669"/>
    <property type="project" value="UniProtKB-UniRule"/>
</dbReference>
<keyword evidence="9 12" id="KW-0234">DNA repair</keyword>
<dbReference type="GO" id="GO:0000287">
    <property type="term" value="F:magnesium ion binding"/>
    <property type="evidence" value="ECO:0007669"/>
    <property type="project" value="UniProtKB-UniRule"/>
</dbReference>
<feature type="region of interest" description="N-domain" evidence="12">
    <location>
        <begin position="1"/>
        <end position="98"/>
    </location>
</feature>
<dbReference type="GO" id="GO:0043137">
    <property type="term" value="P:DNA replication, removal of RNA primer"/>
    <property type="evidence" value="ECO:0007669"/>
    <property type="project" value="UniProtKB-UniRule"/>
</dbReference>
<dbReference type="SUPFAM" id="SSF88723">
    <property type="entry name" value="PIN domain-like"/>
    <property type="match status" value="1"/>
</dbReference>
<proteinExistence type="inferred from homology"/>
<keyword evidence="16" id="KW-1185">Reference proteome</keyword>
<evidence type="ECO:0000259" key="13">
    <source>
        <dbReference type="SMART" id="SM00484"/>
    </source>
</evidence>
<dbReference type="InterPro" id="IPR023426">
    <property type="entry name" value="Flap_endonuc"/>
</dbReference>
<reference evidence="15" key="1">
    <citation type="submission" date="2016-12" db="EMBL/GenBank/DDBJ databases">
        <title>Discovery of methanogenic haloarchaea.</title>
        <authorList>
            <person name="Sorokin D.Y."/>
            <person name="Makarova K.S."/>
            <person name="Abbas B."/>
            <person name="Ferrer M."/>
            <person name="Golyshin P.N."/>
        </authorList>
    </citation>
    <scope>NUCLEOTIDE SEQUENCE [LARGE SCALE GENOMIC DNA]</scope>
    <source>
        <strain evidence="15">HMET1</strain>
    </source>
</reference>
<feature type="binding site" evidence="12">
    <location>
        <position position="80"/>
    </location>
    <ligand>
        <name>Mg(2+)</name>
        <dbReference type="ChEBI" id="CHEBI:18420"/>
        <label>1</label>
    </ligand>
</feature>
<evidence type="ECO:0000256" key="8">
    <source>
        <dbReference type="ARBA" id="ARBA00022842"/>
    </source>
</evidence>
<dbReference type="PANTHER" id="PTHR11081:SF9">
    <property type="entry name" value="FLAP ENDONUCLEASE 1"/>
    <property type="match status" value="1"/>
</dbReference>